<keyword evidence="3" id="KW-0547">Nucleotide-binding</keyword>
<feature type="transmembrane region" description="Helical" evidence="7">
    <location>
        <begin position="144"/>
        <end position="162"/>
    </location>
</feature>
<evidence type="ECO:0000259" key="8">
    <source>
        <dbReference type="PROSITE" id="PS50893"/>
    </source>
</evidence>
<evidence type="ECO:0000259" key="9">
    <source>
        <dbReference type="PROSITE" id="PS50929"/>
    </source>
</evidence>
<dbReference type="GO" id="GO:0005524">
    <property type="term" value="F:ATP binding"/>
    <property type="evidence" value="ECO:0007669"/>
    <property type="project" value="UniProtKB-KW"/>
</dbReference>
<gene>
    <name evidence="10" type="ORF">KDL01_13620</name>
</gene>
<dbReference type="InterPro" id="IPR039421">
    <property type="entry name" value="Type_1_exporter"/>
</dbReference>
<dbReference type="SMART" id="SM00382">
    <property type="entry name" value="AAA"/>
    <property type="match status" value="1"/>
</dbReference>
<dbReference type="CDD" id="cd18551">
    <property type="entry name" value="ABC_6TM_LmrA_like"/>
    <property type="match status" value="1"/>
</dbReference>
<dbReference type="PANTHER" id="PTHR43394:SF1">
    <property type="entry name" value="ATP-BINDING CASSETTE SUB-FAMILY B MEMBER 10, MITOCHONDRIAL"/>
    <property type="match status" value="1"/>
</dbReference>
<dbReference type="InterPro" id="IPR027417">
    <property type="entry name" value="P-loop_NTPase"/>
</dbReference>
<sequence>MTAGQRAESVDPVLGRKPVHLLRHMMRRSRGTVVLALLLALASAAFALTVPYVVSSMVEAVGAGRTPVRQGAELALLVISGAVTSGWSAYLLGRVGEFGAADIRKMMVRRILAMRPADVRARGAGDLVARTTADAQQLRSVSDVAVTAMPVSAVMVSASLVLMGLLDWVLLLVVVATFAVAGLAIRVFLSGMRRSGRARQQAVGSLAERLTTVLAALPVIKAYRAEERVSEPIFEQVDAVARNAVACDRAQAFISPLAGVAQQIAIIGVLAIGGARVSSGRLSPAHYVAFLMYLFQIINPLMTVASGFGRIQLGLSSVGRILEVLRARAERPGPAAEPAVPAGAPALEFRAVSARYQDAEPVLRRMDLKVPARGVTALVGVSGAGKTTVLNLAERFLDPYAGTVSLHGTDVDRWPLAALRGRIAYVDQACTMLDATIRENAVLGCAAAPDDAAVFDALRRVGLADAIAALPQGLDTRLGGGGDLSGGQRQRLALVRALLSDADVLLLDEPSSQLDGLNEERLLSLLDEAARDRAVVVVAHRLSTIRDSAQIVYLEDGSALDAGTHSELLARCAGYRALVRSQSGGVLDQDRDAVVAASSAV</sequence>
<keyword evidence="5 7" id="KW-1133">Transmembrane helix</keyword>
<dbReference type="InterPro" id="IPR011527">
    <property type="entry name" value="ABC1_TM_dom"/>
</dbReference>
<keyword evidence="11" id="KW-1185">Reference proteome</keyword>
<protein>
    <submittedName>
        <fullName evidence="10">ABC transporter ATP-binding protein</fullName>
    </submittedName>
</protein>
<reference evidence="10" key="1">
    <citation type="submission" date="2021-04" db="EMBL/GenBank/DDBJ databases">
        <title>Genome based classification of Actinospica acidithermotolerans sp. nov., an actinobacterium isolated from an Indonesian hot spring.</title>
        <authorList>
            <person name="Kusuma A.B."/>
            <person name="Putra K.E."/>
            <person name="Nafisah S."/>
            <person name="Loh J."/>
            <person name="Nouioui I."/>
            <person name="Goodfellow M."/>
        </authorList>
    </citation>
    <scope>NUCLEOTIDE SEQUENCE</scope>
    <source>
        <strain evidence="10">CSCA 57</strain>
    </source>
</reference>
<evidence type="ECO:0000256" key="5">
    <source>
        <dbReference type="ARBA" id="ARBA00022989"/>
    </source>
</evidence>
<feature type="transmembrane region" description="Helical" evidence="7">
    <location>
        <begin position="252"/>
        <end position="275"/>
    </location>
</feature>
<dbReference type="AlphaFoldDB" id="A0A941ESI3"/>
<keyword evidence="2 7" id="KW-0812">Transmembrane</keyword>
<evidence type="ECO:0000256" key="4">
    <source>
        <dbReference type="ARBA" id="ARBA00022840"/>
    </source>
</evidence>
<dbReference type="PROSITE" id="PS50929">
    <property type="entry name" value="ABC_TM1F"/>
    <property type="match status" value="1"/>
</dbReference>
<feature type="domain" description="ABC transporter" evidence="8">
    <location>
        <begin position="347"/>
        <end position="581"/>
    </location>
</feature>
<dbReference type="InterPro" id="IPR017871">
    <property type="entry name" value="ABC_transporter-like_CS"/>
</dbReference>
<dbReference type="Gene3D" id="3.40.50.300">
    <property type="entry name" value="P-loop containing nucleotide triphosphate hydrolases"/>
    <property type="match status" value="1"/>
</dbReference>
<dbReference type="Pfam" id="PF00664">
    <property type="entry name" value="ABC_membrane"/>
    <property type="match status" value="1"/>
</dbReference>
<organism evidence="10 11">
    <name type="scientific">Actinospica durhamensis</name>
    <dbReference type="NCBI Taxonomy" id="1508375"/>
    <lineage>
        <taxon>Bacteria</taxon>
        <taxon>Bacillati</taxon>
        <taxon>Actinomycetota</taxon>
        <taxon>Actinomycetes</taxon>
        <taxon>Catenulisporales</taxon>
        <taxon>Actinospicaceae</taxon>
        <taxon>Actinospica</taxon>
    </lineage>
</organism>
<comment type="subcellular location">
    <subcellularLocation>
        <location evidence="1">Cell membrane</location>
        <topology evidence="1">Multi-pass membrane protein</topology>
    </subcellularLocation>
</comment>
<keyword evidence="4 10" id="KW-0067">ATP-binding</keyword>
<feature type="transmembrane region" description="Helical" evidence="7">
    <location>
        <begin position="287"/>
        <end position="308"/>
    </location>
</feature>
<dbReference type="RefSeq" id="WP_212528830.1">
    <property type="nucleotide sequence ID" value="NZ_JAGSOG010000054.1"/>
</dbReference>
<comment type="caution">
    <text evidence="10">The sequence shown here is derived from an EMBL/GenBank/DDBJ whole genome shotgun (WGS) entry which is preliminary data.</text>
</comment>
<dbReference type="Pfam" id="PF00005">
    <property type="entry name" value="ABC_tran"/>
    <property type="match status" value="1"/>
</dbReference>
<dbReference type="GO" id="GO:0015421">
    <property type="term" value="F:ABC-type oligopeptide transporter activity"/>
    <property type="evidence" value="ECO:0007669"/>
    <property type="project" value="TreeGrafter"/>
</dbReference>
<proteinExistence type="predicted"/>
<feature type="domain" description="ABC transmembrane type-1" evidence="9">
    <location>
        <begin position="34"/>
        <end position="313"/>
    </location>
</feature>
<evidence type="ECO:0000256" key="7">
    <source>
        <dbReference type="SAM" id="Phobius"/>
    </source>
</evidence>
<feature type="transmembrane region" description="Helical" evidence="7">
    <location>
        <begin position="74"/>
        <end position="96"/>
    </location>
</feature>
<accession>A0A941ESI3</accession>
<dbReference type="SUPFAM" id="SSF90123">
    <property type="entry name" value="ABC transporter transmembrane region"/>
    <property type="match status" value="1"/>
</dbReference>
<feature type="transmembrane region" description="Helical" evidence="7">
    <location>
        <begin position="33"/>
        <end position="54"/>
    </location>
</feature>
<dbReference type="EMBL" id="JAGSOG010000054">
    <property type="protein sequence ID" value="MBR7834309.1"/>
    <property type="molecule type" value="Genomic_DNA"/>
</dbReference>
<evidence type="ECO:0000313" key="10">
    <source>
        <dbReference type="EMBL" id="MBR7834309.1"/>
    </source>
</evidence>
<dbReference type="SUPFAM" id="SSF52540">
    <property type="entry name" value="P-loop containing nucleoside triphosphate hydrolases"/>
    <property type="match status" value="1"/>
</dbReference>
<dbReference type="GO" id="GO:0005886">
    <property type="term" value="C:plasma membrane"/>
    <property type="evidence" value="ECO:0007669"/>
    <property type="project" value="UniProtKB-SubCell"/>
</dbReference>
<dbReference type="GO" id="GO:0016887">
    <property type="term" value="F:ATP hydrolysis activity"/>
    <property type="evidence" value="ECO:0007669"/>
    <property type="project" value="InterPro"/>
</dbReference>
<dbReference type="InterPro" id="IPR036640">
    <property type="entry name" value="ABC1_TM_sf"/>
</dbReference>
<evidence type="ECO:0000256" key="1">
    <source>
        <dbReference type="ARBA" id="ARBA00004651"/>
    </source>
</evidence>
<evidence type="ECO:0000256" key="6">
    <source>
        <dbReference type="ARBA" id="ARBA00023136"/>
    </source>
</evidence>
<evidence type="ECO:0000256" key="2">
    <source>
        <dbReference type="ARBA" id="ARBA00022692"/>
    </source>
</evidence>
<dbReference type="PANTHER" id="PTHR43394">
    <property type="entry name" value="ATP-DEPENDENT PERMEASE MDL1, MITOCHONDRIAL"/>
    <property type="match status" value="1"/>
</dbReference>
<dbReference type="Proteomes" id="UP000675781">
    <property type="component" value="Unassembled WGS sequence"/>
</dbReference>
<evidence type="ECO:0000313" key="11">
    <source>
        <dbReference type="Proteomes" id="UP000675781"/>
    </source>
</evidence>
<dbReference type="PROSITE" id="PS00211">
    <property type="entry name" value="ABC_TRANSPORTER_1"/>
    <property type="match status" value="1"/>
</dbReference>
<dbReference type="Gene3D" id="1.20.1560.10">
    <property type="entry name" value="ABC transporter type 1, transmembrane domain"/>
    <property type="match status" value="1"/>
</dbReference>
<dbReference type="InterPro" id="IPR003439">
    <property type="entry name" value="ABC_transporter-like_ATP-bd"/>
</dbReference>
<dbReference type="PROSITE" id="PS50893">
    <property type="entry name" value="ABC_TRANSPORTER_2"/>
    <property type="match status" value="1"/>
</dbReference>
<name>A0A941ESI3_9ACTN</name>
<evidence type="ECO:0000256" key="3">
    <source>
        <dbReference type="ARBA" id="ARBA00022741"/>
    </source>
</evidence>
<dbReference type="InterPro" id="IPR003593">
    <property type="entry name" value="AAA+_ATPase"/>
</dbReference>
<feature type="transmembrane region" description="Helical" evidence="7">
    <location>
        <begin position="168"/>
        <end position="189"/>
    </location>
</feature>
<keyword evidence="6 7" id="KW-0472">Membrane</keyword>